<proteinExistence type="predicted"/>
<organism evidence="1 2">
    <name type="scientific">Solirubrum puertoriconensis</name>
    <dbReference type="NCBI Taxonomy" id="1751427"/>
    <lineage>
        <taxon>Bacteria</taxon>
        <taxon>Pseudomonadati</taxon>
        <taxon>Bacteroidota</taxon>
        <taxon>Cytophagia</taxon>
        <taxon>Cytophagales</taxon>
    </lineage>
</organism>
<name>A0A9X0HPK5_SOLP1</name>
<evidence type="ECO:0000313" key="2">
    <source>
        <dbReference type="Proteomes" id="UP000054223"/>
    </source>
</evidence>
<gene>
    <name evidence="1" type="ORF">ASU33_19505</name>
</gene>
<comment type="caution">
    <text evidence="1">The sequence shown here is derived from an EMBL/GenBank/DDBJ whole genome shotgun (WGS) entry which is preliminary data.</text>
</comment>
<dbReference type="EMBL" id="LNAL01000003">
    <property type="protein sequence ID" value="KUG09855.1"/>
    <property type="molecule type" value="Genomic_DNA"/>
</dbReference>
<keyword evidence="2" id="KW-1185">Reference proteome</keyword>
<sequence length="142" mass="16362">MNLHHQAKFTNAIAEVWPDPAGYAVLRWKAGFRPFTAFMEAMNALLCQIRSLGTGKTMAILTNMEPISQEEKHWILTHWLPRAVVQGQCRYAALVNPPEQIDWQGEVTTRFYTSLPPDYAIFTDETAAHKWLQEQIVIQSRY</sequence>
<reference evidence="1 2" key="1">
    <citation type="submission" date="2015-11" db="EMBL/GenBank/DDBJ databases">
        <title>Solirubrum puertoriconensis gen. nov. an environmental bacteria isolated in Puerto Rico.</title>
        <authorList>
            <person name="Cuebas-Irizarry M.F."/>
            <person name="Montalvo-Rodriguez R."/>
        </authorList>
    </citation>
    <scope>NUCLEOTIDE SEQUENCE [LARGE SCALE GENOMIC DNA]</scope>
    <source>
        <strain evidence="1 2">MC1A</strain>
    </source>
</reference>
<evidence type="ECO:0008006" key="3">
    <source>
        <dbReference type="Google" id="ProtNLM"/>
    </source>
</evidence>
<dbReference type="AlphaFoldDB" id="A0A9X0HPK5"/>
<dbReference type="Proteomes" id="UP000054223">
    <property type="component" value="Unassembled WGS sequence"/>
</dbReference>
<protein>
    <recommendedName>
        <fullName evidence="3">STAS/SEC14 domain-containing protein</fullName>
    </recommendedName>
</protein>
<dbReference type="RefSeq" id="WP_059068258.1">
    <property type="nucleotide sequence ID" value="NZ_LNAL01000003.1"/>
</dbReference>
<accession>A0A9X0HPK5</accession>
<evidence type="ECO:0000313" key="1">
    <source>
        <dbReference type="EMBL" id="KUG09855.1"/>
    </source>
</evidence>